<protein>
    <submittedName>
        <fullName evidence="2">Uncharacterized protein</fullName>
    </submittedName>
</protein>
<feature type="region of interest" description="Disordered" evidence="1">
    <location>
        <begin position="1"/>
        <end position="20"/>
    </location>
</feature>
<evidence type="ECO:0000256" key="1">
    <source>
        <dbReference type="SAM" id="MobiDB-lite"/>
    </source>
</evidence>
<accession>A0A182D5D4</accession>
<sequence length="79" mass="8049">MNGHGRSPGRGRFGRRQTAAGCRDAGIAAQVHRAGSPEAATKRTLMVPARGGAENASAVPAWQGRRTGLPRPAAPAPPA</sequence>
<name>A0A182D5D4_BLAVI</name>
<evidence type="ECO:0000313" key="2">
    <source>
        <dbReference type="EMBL" id="BAS00636.1"/>
    </source>
</evidence>
<dbReference type="EMBL" id="AP014854">
    <property type="protein sequence ID" value="BAS00636.1"/>
    <property type="molecule type" value="Genomic_DNA"/>
</dbReference>
<organism evidence="2">
    <name type="scientific">Blastochloris viridis</name>
    <name type="common">Rhodopseudomonas viridis</name>
    <dbReference type="NCBI Taxonomy" id="1079"/>
    <lineage>
        <taxon>Bacteria</taxon>
        <taxon>Pseudomonadati</taxon>
        <taxon>Pseudomonadota</taxon>
        <taxon>Alphaproteobacteria</taxon>
        <taxon>Hyphomicrobiales</taxon>
        <taxon>Blastochloridaceae</taxon>
        <taxon>Blastochloris</taxon>
    </lineage>
</organism>
<proteinExistence type="predicted"/>
<dbReference type="AlphaFoldDB" id="A0A182D5D4"/>
<gene>
    <name evidence="2" type="ORF">BV133_3042</name>
</gene>
<reference evidence="2" key="1">
    <citation type="journal article" date="2015" name="Genome Announc.">
        <title>Complete Genome Sequence of the Bacteriochlorophyll b-Producing Photosynthetic Bacterium Blastochloris viridis.</title>
        <authorList>
            <person name="Tsukatani Y."/>
            <person name="Hirose Y."/>
            <person name="Harada J."/>
            <person name="Misawa N."/>
            <person name="Mori K."/>
            <person name="Inoue K."/>
            <person name="Tamiaki H."/>
        </authorList>
    </citation>
    <scope>NUCLEOTIDE SEQUENCE [LARGE SCALE GENOMIC DNA]</scope>
    <source>
        <strain evidence="2">DSM 133</strain>
    </source>
</reference>